<gene>
    <name evidence="5" type="ORF">A5802_002712</name>
</gene>
<accession>A0A1I4ND49</accession>
<evidence type="ECO:0000259" key="4">
    <source>
        <dbReference type="PROSITE" id="PS01124"/>
    </source>
</evidence>
<dbReference type="InterPro" id="IPR009057">
    <property type="entry name" value="Homeodomain-like_sf"/>
</dbReference>
<evidence type="ECO:0000313" key="6">
    <source>
        <dbReference type="Proteomes" id="UP000195024"/>
    </source>
</evidence>
<dbReference type="PROSITE" id="PS00041">
    <property type="entry name" value="HTH_ARAC_FAMILY_1"/>
    <property type="match status" value="1"/>
</dbReference>
<dbReference type="Gene3D" id="2.60.120.10">
    <property type="entry name" value="Jelly Rolls"/>
    <property type="match status" value="1"/>
</dbReference>
<protein>
    <recommendedName>
        <fullName evidence="4">HTH araC/xylS-type domain-containing protein</fullName>
    </recommendedName>
</protein>
<keyword evidence="1" id="KW-0805">Transcription regulation</keyword>
<dbReference type="InterPro" id="IPR011051">
    <property type="entry name" value="RmlC_Cupin_sf"/>
</dbReference>
<dbReference type="Proteomes" id="UP000195024">
    <property type="component" value="Unassembled WGS sequence"/>
</dbReference>
<evidence type="ECO:0000256" key="2">
    <source>
        <dbReference type="ARBA" id="ARBA00023125"/>
    </source>
</evidence>
<dbReference type="SMART" id="SM00342">
    <property type="entry name" value="HTH_ARAC"/>
    <property type="match status" value="1"/>
</dbReference>
<evidence type="ECO:0000313" key="5">
    <source>
        <dbReference type="EMBL" id="OTP25559.1"/>
    </source>
</evidence>
<dbReference type="SUPFAM" id="SSF51182">
    <property type="entry name" value="RmlC-like cupins"/>
    <property type="match status" value="1"/>
</dbReference>
<dbReference type="InterPro" id="IPR018062">
    <property type="entry name" value="HTH_AraC-typ_CS"/>
</dbReference>
<reference evidence="5 6" key="1">
    <citation type="submission" date="2017-05" db="EMBL/GenBank/DDBJ databases">
        <title>The Genome Sequence of Enterococcus mundtii 6B1_DIV0119.</title>
        <authorList>
            <consortium name="The Broad Institute Genomics Platform"/>
            <consortium name="The Broad Institute Genomic Center for Infectious Diseases"/>
            <person name="Earl A."/>
            <person name="Manson A."/>
            <person name="Schwartman J."/>
            <person name="Gilmore M."/>
            <person name="Abouelleil A."/>
            <person name="Cao P."/>
            <person name="Chapman S."/>
            <person name="Cusick C."/>
            <person name="Shea T."/>
            <person name="Young S."/>
            <person name="Neafsey D."/>
            <person name="Nusbaum C."/>
            <person name="Birren B."/>
        </authorList>
    </citation>
    <scope>NUCLEOTIDE SEQUENCE [LARGE SCALE GENOMIC DNA]</scope>
    <source>
        <strain evidence="5 6">6B1_DIV0119</strain>
    </source>
</reference>
<dbReference type="PROSITE" id="PS01124">
    <property type="entry name" value="HTH_ARAC_FAMILY_2"/>
    <property type="match status" value="1"/>
</dbReference>
<sequence>MNPFVQKIFLPYTPEELEQRKTGQWIKEFEGENLDEQDQQFKLDDHHLFQENNILIRQHRRFAHYPLHSHHFLEFNYMYCGTSEQIVNGLPITLKEGQLLLLDTNSRHELMPLGEKDILLNFLFKTNDININLLKKIDNRSGGLTYNFLMNAILEPGYNETHLLLHLAKEPEIQVTLDQMILEYFSKKHLGNEIMNAFSQVLFLQLSRVYHSQLAKIYKKDGQSNLMIKILQRIESDYRTLNLKTLADELGYNPNYLSNLIKQQTGKSFKQLITNQRLHEAHDLILSTRFSIEEIATSVGFSNKTHFYKKYREYFGDTPIAVRKRR</sequence>
<dbReference type="RefSeq" id="WP_074800472.1">
    <property type="nucleotide sequence ID" value="NZ_FOUC01000011.1"/>
</dbReference>
<name>A0A1I4ND49_ENTMU</name>
<keyword evidence="3" id="KW-0804">Transcription</keyword>
<evidence type="ECO:0000256" key="3">
    <source>
        <dbReference type="ARBA" id="ARBA00023163"/>
    </source>
</evidence>
<dbReference type="InterPro" id="IPR020449">
    <property type="entry name" value="Tscrpt_reg_AraC-type_HTH"/>
</dbReference>
<dbReference type="EMBL" id="NGMS01000002">
    <property type="protein sequence ID" value="OTP25559.1"/>
    <property type="molecule type" value="Genomic_DNA"/>
</dbReference>
<keyword evidence="2" id="KW-0238">DNA-binding</keyword>
<dbReference type="GO" id="GO:0003700">
    <property type="term" value="F:DNA-binding transcription factor activity"/>
    <property type="evidence" value="ECO:0007669"/>
    <property type="project" value="InterPro"/>
</dbReference>
<feature type="domain" description="HTH araC/xylS-type" evidence="4">
    <location>
        <begin position="228"/>
        <end position="325"/>
    </location>
</feature>
<organism evidence="5 6">
    <name type="scientific">Enterococcus mundtii</name>
    <dbReference type="NCBI Taxonomy" id="53346"/>
    <lineage>
        <taxon>Bacteria</taxon>
        <taxon>Bacillati</taxon>
        <taxon>Bacillota</taxon>
        <taxon>Bacilli</taxon>
        <taxon>Lactobacillales</taxon>
        <taxon>Enterococcaceae</taxon>
        <taxon>Enterococcus</taxon>
    </lineage>
</organism>
<dbReference type="PANTHER" id="PTHR43280:SF28">
    <property type="entry name" value="HTH-TYPE TRANSCRIPTIONAL ACTIVATOR RHAS"/>
    <property type="match status" value="1"/>
</dbReference>
<dbReference type="GO" id="GO:0043565">
    <property type="term" value="F:sequence-specific DNA binding"/>
    <property type="evidence" value="ECO:0007669"/>
    <property type="project" value="InterPro"/>
</dbReference>
<dbReference type="AlphaFoldDB" id="A0A1I4ND49"/>
<dbReference type="PRINTS" id="PR00032">
    <property type="entry name" value="HTHARAC"/>
</dbReference>
<dbReference type="InterPro" id="IPR018060">
    <property type="entry name" value="HTH_AraC"/>
</dbReference>
<evidence type="ECO:0000256" key="1">
    <source>
        <dbReference type="ARBA" id="ARBA00023015"/>
    </source>
</evidence>
<dbReference type="PANTHER" id="PTHR43280">
    <property type="entry name" value="ARAC-FAMILY TRANSCRIPTIONAL REGULATOR"/>
    <property type="match status" value="1"/>
</dbReference>
<comment type="caution">
    <text evidence="5">The sequence shown here is derived from an EMBL/GenBank/DDBJ whole genome shotgun (WGS) entry which is preliminary data.</text>
</comment>
<dbReference type="Pfam" id="PF12833">
    <property type="entry name" value="HTH_18"/>
    <property type="match status" value="1"/>
</dbReference>
<proteinExistence type="predicted"/>
<dbReference type="SUPFAM" id="SSF46689">
    <property type="entry name" value="Homeodomain-like"/>
    <property type="match status" value="1"/>
</dbReference>
<dbReference type="Gene3D" id="1.10.10.60">
    <property type="entry name" value="Homeodomain-like"/>
    <property type="match status" value="2"/>
</dbReference>
<dbReference type="InterPro" id="IPR014710">
    <property type="entry name" value="RmlC-like_jellyroll"/>
</dbReference>